<accession>A0ABD6EI64</accession>
<dbReference type="Proteomes" id="UP001608902">
    <property type="component" value="Unassembled WGS sequence"/>
</dbReference>
<gene>
    <name evidence="1" type="ORF">AB6A40_003738</name>
</gene>
<sequence length="91" mass="9930">MMRSKVLLRRPGCFVRENINCLLSKQPAEFAFNEATSTHTDIVGRRGSFSTSSTNASDSGNQIQTVSVDDKEGSVAIGIWVTDSYQLSNTV</sequence>
<comment type="caution">
    <text evidence="1">The sequence shown here is derived from an EMBL/GenBank/DDBJ whole genome shotgun (WGS) entry which is preliminary data.</text>
</comment>
<organism evidence="1 2">
    <name type="scientific">Gnathostoma spinigerum</name>
    <dbReference type="NCBI Taxonomy" id="75299"/>
    <lineage>
        <taxon>Eukaryota</taxon>
        <taxon>Metazoa</taxon>
        <taxon>Ecdysozoa</taxon>
        <taxon>Nematoda</taxon>
        <taxon>Chromadorea</taxon>
        <taxon>Rhabditida</taxon>
        <taxon>Spirurina</taxon>
        <taxon>Gnathostomatomorpha</taxon>
        <taxon>Gnathostomatoidea</taxon>
        <taxon>Gnathostomatidae</taxon>
        <taxon>Gnathostoma</taxon>
    </lineage>
</organism>
<keyword evidence="2" id="KW-1185">Reference proteome</keyword>
<evidence type="ECO:0000313" key="2">
    <source>
        <dbReference type="Proteomes" id="UP001608902"/>
    </source>
</evidence>
<reference evidence="1 2" key="1">
    <citation type="submission" date="2024-08" db="EMBL/GenBank/DDBJ databases">
        <title>Gnathostoma spinigerum genome.</title>
        <authorList>
            <person name="Gonzalez-Bertolin B."/>
            <person name="Monzon S."/>
            <person name="Zaballos A."/>
            <person name="Jimenez P."/>
            <person name="Dekumyoy P."/>
            <person name="Varona S."/>
            <person name="Cuesta I."/>
            <person name="Sumanam S."/>
            <person name="Adisakwattana P."/>
            <person name="Gasser R.B."/>
            <person name="Hernandez-Gonzalez A."/>
            <person name="Young N.D."/>
            <person name="Perteguer M.J."/>
        </authorList>
    </citation>
    <scope>NUCLEOTIDE SEQUENCE [LARGE SCALE GENOMIC DNA]</scope>
    <source>
        <strain evidence="1">AL3</strain>
        <tissue evidence="1">Liver</tissue>
    </source>
</reference>
<protein>
    <submittedName>
        <fullName evidence="1">Uncharacterized protein</fullName>
    </submittedName>
</protein>
<evidence type="ECO:0000313" key="1">
    <source>
        <dbReference type="EMBL" id="MFH4977029.1"/>
    </source>
</evidence>
<proteinExistence type="predicted"/>
<name>A0ABD6EI64_9BILA</name>
<dbReference type="EMBL" id="JBGFUD010002008">
    <property type="protein sequence ID" value="MFH4977029.1"/>
    <property type="molecule type" value="Genomic_DNA"/>
</dbReference>
<dbReference type="AlphaFoldDB" id="A0ABD6EI64"/>